<protein>
    <submittedName>
        <fullName evidence="2">Uncharacterized protein</fullName>
    </submittedName>
</protein>
<proteinExistence type="predicted"/>
<dbReference type="VEuPathDB" id="VectorBase:HLOH_043437"/>
<comment type="caution">
    <text evidence="2">The sequence shown here is derived from an EMBL/GenBank/DDBJ whole genome shotgun (WGS) entry which is preliminary data.</text>
</comment>
<accession>A0A9J6GSY7</accession>
<keyword evidence="3" id="KW-1185">Reference proteome</keyword>
<feature type="region of interest" description="Disordered" evidence="1">
    <location>
        <begin position="61"/>
        <end position="85"/>
    </location>
</feature>
<dbReference type="EMBL" id="JABSTR010000009">
    <property type="protein sequence ID" value="KAH9378594.1"/>
    <property type="molecule type" value="Genomic_DNA"/>
</dbReference>
<gene>
    <name evidence="2" type="ORF">HPB48_005775</name>
</gene>
<organism evidence="2 3">
    <name type="scientific">Haemaphysalis longicornis</name>
    <name type="common">Bush tick</name>
    <dbReference type="NCBI Taxonomy" id="44386"/>
    <lineage>
        <taxon>Eukaryota</taxon>
        <taxon>Metazoa</taxon>
        <taxon>Ecdysozoa</taxon>
        <taxon>Arthropoda</taxon>
        <taxon>Chelicerata</taxon>
        <taxon>Arachnida</taxon>
        <taxon>Acari</taxon>
        <taxon>Parasitiformes</taxon>
        <taxon>Ixodida</taxon>
        <taxon>Ixodoidea</taxon>
        <taxon>Ixodidae</taxon>
        <taxon>Haemaphysalinae</taxon>
        <taxon>Haemaphysalis</taxon>
    </lineage>
</organism>
<reference evidence="2 3" key="1">
    <citation type="journal article" date="2020" name="Cell">
        <title>Large-Scale Comparative Analyses of Tick Genomes Elucidate Their Genetic Diversity and Vector Capacities.</title>
        <authorList>
            <consortium name="Tick Genome and Microbiome Consortium (TIGMIC)"/>
            <person name="Jia N."/>
            <person name="Wang J."/>
            <person name="Shi W."/>
            <person name="Du L."/>
            <person name="Sun Y."/>
            <person name="Zhan W."/>
            <person name="Jiang J.F."/>
            <person name="Wang Q."/>
            <person name="Zhang B."/>
            <person name="Ji P."/>
            <person name="Bell-Sakyi L."/>
            <person name="Cui X.M."/>
            <person name="Yuan T.T."/>
            <person name="Jiang B.G."/>
            <person name="Yang W.F."/>
            <person name="Lam T.T."/>
            <person name="Chang Q.C."/>
            <person name="Ding S.J."/>
            <person name="Wang X.J."/>
            <person name="Zhu J.G."/>
            <person name="Ruan X.D."/>
            <person name="Zhao L."/>
            <person name="Wei J.T."/>
            <person name="Ye R.Z."/>
            <person name="Que T.C."/>
            <person name="Du C.H."/>
            <person name="Zhou Y.H."/>
            <person name="Cheng J.X."/>
            <person name="Dai P.F."/>
            <person name="Guo W.B."/>
            <person name="Han X.H."/>
            <person name="Huang E.J."/>
            <person name="Li L.F."/>
            <person name="Wei W."/>
            <person name="Gao Y.C."/>
            <person name="Liu J.Z."/>
            <person name="Shao H.Z."/>
            <person name="Wang X."/>
            <person name="Wang C.C."/>
            <person name="Yang T.C."/>
            <person name="Huo Q.B."/>
            <person name="Li W."/>
            <person name="Chen H.Y."/>
            <person name="Chen S.E."/>
            <person name="Zhou L.G."/>
            <person name="Ni X.B."/>
            <person name="Tian J.H."/>
            <person name="Sheng Y."/>
            <person name="Liu T."/>
            <person name="Pan Y.S."/>
            <person name="Xia L.Y."/>
            <person name="Li J."/>
            <person name="Zhao F."/>
            <person name="Cao W.C."/>
        </authorList>
    </citation>
    <scope>NUCLEOTIDE SEQUENCE [LARGE SCALE GENOMIC DNA]</scope>
    <source>
        <strain evidence="2">HaeL-2018</strain>
    </source>
</reference>
<name>A0A9J6GSY7_HAELO</name>
<evidence type="ECO:0000256" key="1">
    <source>
        <dbReference type="SAM" id="MobiDB-lite"/>
    </source>
</evidence>
<feature type="compositionally biased region" description="Polar residues" evidence="1">
    <location>
        <begin position="69"/>
        <end position="79"/>
    </location>
</feature>
<evidence type="ECO:0000313" key="3">
    <source>
        <dbReference type="Proteomes" id="UP000821853"/>
    </source>
</evidence>
<dbReference type="AlphaFoldDB" id="A0A9J6GSY7"/>
<evidence type="ECO:0000313" key="2">
    <source>
        <dbReference type="EMBL" id="KAH9378594.1"/>
    </source>
</evidence>
<dbReference type="Proteomes" id="UP000821853">
    <property type="component" value="Unassembled WGS sequence"/>
</dbReference>
<sequence length="85" mass="9583">MVFSPYTMDEKKRTAAKVVATTFPRIPKVTATLLDFYVRRESDLELTREPLCHFCREEGTAGCAGPPRENSTSRSSLTKTIRDTV</sequence>